<name>A0A0N4V0W5_ENTVE</name>
<reference evidence="4" key="1">
    <citation type="submission" date="2017-02" db="UniProtKB">
        <authorList>
            <consortium name="WormBaseParasite"/>
        </authorList>
    </citation>
    <scope>IDENTIFICATION</scope>
</reference>
<sequence>MLKRLLKGYEDSDDGKERKPPPQLRLEAKLLGRKWSEGSRGNIGHEVQSFRSAYLKTLVEEVNPIIDVAEFESRMMVVTFNVVEDNLSGITSISGSVAKRKRRMGDSTNVISLVMIKQRFLLL</sequence>
<dbReference type="AlphaFoldDB" id="A0A0N4V0W5"/>
<evidence type="ECO:0000313" key="4">
    <source>
        <dbReference type="WBParaSite" id="EVEC_0000357001-mRNA-1"/>
    </source>
</evidence>
<dbReference type="WBParaSite" id="EVEC_0000357001-mRNA-1">
    <property type="protein sequence ID" value="EVEC_0000357001-mRNA-1"/>
    <property type="gene ID" value="EVEC_0000357001"/>
</dbReference>
<proteinExistence type="predicted"/>
<reference evidence="2 3" key="2">
    <citation type="submission" date="2018-10" db="EMBL/GenBank/DDBJ databases">
        <authorList>
            <consortium name="Pathogen Informatics"/>
        </authorList>
    </citation>
    <scope>NUCLEOTIDE SEQUENCE [LARGE SCALE GENOMIC DNA]</scope>
</reference>
<accession>A0A0N4V0W5</accession>
<feature type="compositionally biased region" description="Basic and acidic residues" evidence="1">
    <location>
        <begin position="7"/>
        <end position="23"/>
    </location>
</feature>
<dbReference type="EMBL" id="UXUI01007553">
    <property type="protein sequence ID" value="VDD88135.1"/>
    <property type="molecule type" value="Genomic_DNA"/>
</dbReference>
<organism evidence="4">
    <name type="scientific">Enterobius vermicularis</name>
    <name type="common">Human pinworm</name>
    <dbReference type="NCBI Taxonomy" id="51028"/>
    <lineage>
        <taxon>Eukaryota</taxon>
        <taxon>Metazoa</taxon>
        <taxon>Ecdysozoa</taxon>
        <taxon>Nematoda</taxon>
        <taxon>Chromadorea</taxon>
        <taxon>Rhabditida</taxon>
        <taxon>Spirurina</taxon>
        <taxon>Oxyuridomorpha</taxon>
        <taxon>Oxyuroidea</taxon>
        <taxon>Oxyuridae</taxon>
        <taxon>Enterobius</taxon>
    </lineage>
</organism>
<evidence type="ECO:0000256" key="1">
    <source>
        <dbReference type="SAM" id="MobiDB-lite"/>
    </source>
</evidence>
<feature type="region of interest" description="Disordered" evidence="1">
    <location>
        <begin position="1"/>
        <end position="23"/>
    </location>
</feature>
<keyword evidence="3" id="KW-1185">Reference proteome</keyword>
<evidence type="ECO:0000313" key="3">
    <source>
        <dbReference type="Proteomes" id="UP000274131"/>
    </source>
</evidence>
<dbReference type="Proteomes" id="UP000274131">
    <property type="component" value="Unassembled WGS sequence"/>
</dbReference>
<protein>
    <submittedName>
        <fullName evidence="4">Kinesin motor domain-containing protein</fullName>
    </submittedName>
</protein>
<evidence type="ECO:0000313" key="2">
    <source>
        <dbReference type="EMBL" id="VDD88135.1"/>
    </source>
</evidence>
<gene>
    <name evidence="2" type="ORF">EVEC_LOCUS3278</name>
</gene>